<dbReference type="EMBL" id="WBJY01000001">
    <property type="protein sequence ID" value="KAB1649084.1"/>
    <property type="molecule type" value="Genomic_DNA"/>
</dbReference>
<keyword evidence="3" id="KW-0560">Oxidoreductase</keyword>
<evidence type="ECO:0000256" key="1">
    <source>
        <dbReference type="ARBA" id="ARBA00007905"/>
    </source>
</evidence>
<keyword evidence="9" id="KW-1185">Reference proteome</keyword>
<evidence type="ECO:0000313" key="8">
    <source>
        <dbReference type="EMBL" id="KAB1649084.1"/>
    </source>
</evidence>
<dbReference type="InterPro" id="IPR023210">
    <property type="entry name" value="NADP_OxRdtase_dom"/>
</dbReference>
<sequence length="284" mass="30516">MTTAIPGVRLNDGTVIPAIGFGTSKVVGADGEAVVRSAIEAGYRLIDSAMRYENEVEVGRGVAAAVADGVAAREELLVTSKLPGRDHGYDEARRSIDGSLERLGLERIDVYLIHWPLPRLDRYVESWRALIAARDDGQLGSIGVSNFTPAHLERIIGETGVVPAINQIQVSPILPRHEWRAAHAELGIVTESWSPLGGRRGLGEDADAVFAQISDAHGVTPATAILRWHTQGGLVPLPKSSNAVRQAENLAAFGFDLTDDDLARIAALAKPVDPDFDPDTHEEF</sequence>
<evidence type="ECO:0000259" key="7">
    <source>
        <dbReference type="Pfam" id="PF00248"/>
    </source>
</evidence>
<evidence type="ECO:0000256" key="3">
    <source>
        <dbReference type="ARBA" id="ARBA00023002"/>
    </source>
</evidence>
<keyword evidence="2" id="KW-0521">NADP</keyword>
<name>A0A6H9WRZ6_9MICO</name>
<dbReference type="PRINTS" id="PR00069">
    <property type="entry name" value="ALDKETRDTASE"/>
</dbReference>
<dbReference type="AlphaFoldDB" id="A0A6H9WRZ6"/>
<reference evidence="8 9" key="1">
    <citation type="submission" date="2019-09" db="EMBL/GenBank/DDBJ databases">
        <title>Phylogeny of genus Pseudoclavibacter and closely related genus.</title>
        <authorList>
            <person name="Li Y."/>
        </authorList>
    </citation>
    <scope>NUCLEOTIDE SEQUENCE [LARGE SCALE GENOMIC DNA]</scope>
    <source>
        <strain evidence="8 9">EGI 60007</strain>
    </source>
</reference>
<evidence type="ECO:0000256" key="6">
    <source>
        <dbReference type="PIRSR" id="PIRSR000097-3"/>
    </source>
</evidence>
<evidence type="ECO:0000256" key="4">
    <source>
        <dbReference type="PIRSR" id="PIRSR000097-1"/>
    </source>
</evidence>
<gene>
    <name evidence="8" type="ORF">F8O04_02030</name>
</gene>
<proteinExistence type="inferred from homology"/>
<dbReference type="OrthoDB" id="9804790at2"/>
<feature type="site" description="Lowers pKa of active site Tyr" evidence="6">
    <location>
        <position position="81"/>
    </location>
</feature>
<comment type="similarity">
    <text evidence="1">Belongs to the aldo/keto reductase family.</text>
</comment>
<dbReference type="PANTHER" id="PTHR43827">
    <property type="entry name" value="2,5-DIKETO-D-GLUCONIC ACID REDUCTASE"/>
    <property type="match status" value="1"/>
</dbReference>
<accession>A0A6H9WRZ6</accession>
<dbReference type="Gene3D" id="3.20.20.100">
    <property type="entry name" value="NADP-dependent oxidoreductase domain"/>
    <property type="match status" value="1"/>
</dbReference>
<dbReference type="GO" id="GO:0016616">
    <property type="term" value="F:oxidoreductase activity, acting on the CH-OH group of donors, NAD or NADP as acceptor"/>
    <property type="evidence" value="ECO:0007669"/>
    <property type="project" value="UniProtKB-ARBA"/>
</dbReference>
<evidence type="ECO:0000256" key="5">
    <source>
        <dbReference type="PIRSR" id="PIRSR000097-2"/>
    </source>
</evidence>
<dbReference type="InterPro" id="IPR036812">
    <property type="entry name" value="NAD(P)_OxRdtase_dom_sf"/>
</dbReference>
<dbReference type="InterPro" id="IPR018170">
    <property type="entry name" value="Aldo/ket_reductase_CS"/>
</dbReference>
<dbReference type="Proteomes" id="UP000431744">
    <property type="component" value="Unassembled WGS sequence"/>
</dbReference>
<feature type="domain" description="NADP-dependent oxidoreductase" evidence="7">
    <location>
        <begin position="19"/>
        <end position="269"/>
    </location>
</feature>
<dbReference type="FunFam" id="3.20.20.100:FF:000002">
    <property type="entry name" value="2,5-diketo-D-gluconic acid reductase A"/>
    <property type="match status" value="1"/>
</dbReference>
<dbReference type="SUPFAM" id="SSF51430">
    <property type="entry name" value="NAD(P)-linked oxidoreductase"/>
    <property type="match status" value="1"/>
</dbReference>
<dbReference type="InterPro" id="IPR020471">
    <property type="entry name" value="AKR"/>
</dbReference>
<dbReference type="PROSITE" id="PS00798">
    <property type="entry name" value="ALDOKETO_REDUCTASE_1"/>
    <property type="match status" value="1"/>
</dbReference>
<dbReference type="PANTHER" id="PTHR43827:SF3">
    <property type="entry name" value="NADP-DEPENDENT OXIDOREDUCTASE DOMAIN-CONTAINING PROTEIN"/>
    <property type="match status" value="1"/>
</dbReference>
<feature type="active site" description="Proton donor" evidence="4">
    <location>
        <position position="52"/>
    </location>
</feature>
<dbReference type="Pfam" id="PF00248">
    <property type="entry name" value="Aldo_ket_red"/>
    <property type="match status" value="1"/>
</dbReference>
<protein>
    <submittedName>
        <fullName evidence="8">Aldo/keto reductase</fullName>
    </submittedName>
</protein>
<dbReference type="PIRSF" id="PIRSF000097">
    <property type="entry name" value="AKR"/>
    <property type="match status" value="1"/>
</dbReference>
<evidence type="ECO:0000256" key="2">
    <source>
        <dbReference type="ARBA" id="ARBA00022857"/>
    </source>
</evidence>
<evidence type="ECO:0000313" key="9">
    <source>
        <dbReference type="Proteomes" id="UP000431744"/>
    </source>
</evidence>
<dbReference type="RefSeq" id="WP_158027667.1">
    <property type="nucleotide sequence ID" value="NZ_BMHG01000001.1"/>
</dbReference>
<feature type="binding site" evidence="5">
    <location>
        <position position="114"/>
    </location>
    <ligand>
        <name>substrate</name>
    </ligand>
</feature>
<comment type="caution">
    <text evidence="8">The sequence shown here is derived from an EMBL/GenBank/DDBJ whole genome shotgun (WGS) entry which is preliminary data.</text>
</comment>
<dbReference type="PROSITE" id="PS00063">
    <property type="entry name" value="ALDOKETO_REDUCTASE_3"/>
    <property type="match status" value="1"/>
</dbReference>
<organism evidence="8 9">
    <name type="scientific">Pseudoclavibacter endophyticus</name>
    <dbReference type="NCBI Taxonomy" id="1778590"/>
    <lineage>
        <taxon>Bacteria</taxon>
        <taxon>Bacillati</taxon>
        <taxon>Actinomycetota</taxon>
        <taxon>Actinomycetes</taxon>
        <taxon>Micrococcales</taxon>
        <taxon>Microbacteriaceae</taxon>
        <taxon>Pseudoclavibacter</taxon>
    </lineage>
</organism>